<keyword evidence="2" id="KW-1185">Reference proteome</keyword>
<sequence length="89" mass="9819">MQSRFALSGLSLCLITIILLWISVVTRSIPRTSRSRAVCEFRHFVQAARNADVRLLTGACGLHSPRFLRTADISTRIHTPPPGKCLCVG</sequence>
<evidence type="ECO:0000313" key="2">
    <source>
        <dbReference type="Proteomes" id="UP000036681"/>
    </source>
</evidence>
<name>A0A0M3HRD7_ASCLU</name>
<keyword evidence="1" id="KW-0812">Transmembrane</keyword>
<proteinExistence type="predicted"/>
<organism evidence="2 3">
    <name type="scientific">Ascaris lumbricoides</name>
    <name type="common">Giant roundworm</name>
    <dbReference type="NCBI Taxonomy" id="6252"/>
    <lineage>
        <taxon>Eukaryota</taxon>
        <taxon>Metazoa</taxon>
        <taxon>Ecdysozoa</taxon>
        <taxon>Nematoda</taxon>
        <taxon>Chromadorea</taxon>
        <taxon>Rhabditida</taxon>
        <taxon>Spirurina</taxon>
        <taxon>Ascaridomorpha</taxon>
        <taxon>Ascaridoidea</taxon>
        <taxon>Ascarididae</taxon>
        <taxon>Ascaris</taxon>
    </lineage>
</organism>
<accession>A0A0M3HRD7</accession>
<reference evidence="3" key="1">
    <citation type="submission" date="2017-02" db="UniProtKB">
        <authorList>
            <consortium name="WormBaseParasite"/>
        </authorList>
    </citation>
    <scope>IDENTIFICATION</scope>
</reference>
<evidence type="ECO:0000256" key="1">
    <source>
        <dbReference type="SAM" id="Phobius"/>
    </source>
</evidence>
<protein>
    <submittedName>
        <fullName evidence="3">Secreted protein</fullName>
    </submittedName>
</protein>
<evidence type="ECO:0000313" key="3">
    <source>
        <dbReference type="WBParaSite" id="ALUE_0000485001-mRNA-1"/>
    </source>
</evidence>
<feature type="transmembrane region" description="Helical" evidence="1">
    <location>
        <begin position="6"/>
        <end position="26"/>
    </location>
</feature>
<dbReference type="WBParaSite" id="ALUE_0000485001-mRNA-1">
    <property type="protein sequence ID" value="ALUE_0000485001-mRNA-1"/>
    <property type="gene ID" value="ALUE_0000485001"/>
</dbReference>
<keyword evidence="1" id="KW-0472">Membrane</keyword>
<dbReference type="AlphaFoldDB" id="A0A0M3HRD7"/>
<keyword evidence="1" id="KW-1133">Transmembrane helix</keyword>
<dbReference type="Proteomes" id="UP000036681">
    <property type="component" value="Unplaced"/>
</dbReference>